<sequence>MNPEVGYGDYDEERYANFSTGIDIGQYPLPRTYLVGLNIKF</sequence>
<dbReference type="EMBL" id="BARW01040689">
    <property type="protein sequence ID" value="GAJ19763.1"/>
    <property type="molecule type" value="Genomic_DNA"/>
</dbReference>
<reference evidence="1" key="1">
    <citation type="journal article" date="2014" name="Front. Microbiol.">
        <title>High frequency of phylogenetically diverse reductive dehalogenase-homologous genes in deep subseafloor sedimentary metagenomes.</title>
        <authorList>
            <person name="Kawai M."/>
            <person name="Futagami T."/>
            <person name="Toyoda A."/>
            <person name="Takaki Y."/>
            <person name="Nishi S."/>
            <person name="Hori S."/>
            <person name="Arai W."/>
            <person name="Tsubouchi T."/>
            <person name="Morono Y."/>
            <person name="Uchiyama I."/>
            <person name="Ito T."/>
            <person name="Fujiyama A."/>
            <person name="Inagaki F."/>
            <person name="Takami H."/>
        </authorList>
    </citation>
    <scope>NUCLEOTIDE SEQUENCE</scope>
    <source>
        <strain evidence="1">Expedition CK06-06</strain>
    </source>
</reference>
<protein>
    <submittedName>
        <fullName evidence="1">Uncharacterized protein</fullName>
    </submittedName>
</protein>
<accession>X1UQK8</accession>
<comment type="caution">
    <text evidence="1">The sequence shown here is derived from an EMBL/GenBank/DDBJ whole genome shotgun (WGS) entry which is preliminary data.</text>
</comment>
<gene>
    <name evidence="1" type="ORF">S12H4_61346</name>
</gene>
<dbReference type="AlphaFoldDB" id="X1UQK8"/>
<evidence type="ECO:0000313" key="1">
    <source>
        <dbReference type="EMBL" id="GAJ19763.1"/>
    </source>
</evidence>
<organism evidence="1">
    <name type="scientific">marine sediment metagenome</name>
    <dbReference type="NCBI Taxonomy" id="412755"/>
    <lineage>
        <taxon>unclassified sequences</taxon>
        <taxon>metagenomes</taxon>
        <taxon>ecological metagenomes</taxon>
    </lineage>
</organism>
<name>X1UQK8_9ZZZZ</name>
<proteinExistence type="predicted"/>